<evidence type="ECO:0000259" key="3">
    <source>
        <dbReference type="Pfam" id="PF07724"/>
    </source>
</evidence>
<protein>
    <recommendedName>
        <fullName evidence="3">ATPase AAA-type core domain-containing protein</fullName>
    </recommendedName>
</protein>
<comment type="caution">
    <text evidence="4">The sequence shown here is derived from an EMBL/GenBank/DDBJ whole genome shotgun (WGS) entry which is preliminary data.</text>
</comment>
<dbReference type="PANTHER" id="PTHR11638:SF18">
    <property type="entry name" value="HEAT SHOCK PROTEIN 104"/>
    <property type="match status" value="1"/>
</dbReference>
<keyword evidence="5" id="KW-1185">Reference proteome</keyword>
<keyword evidence="1" id="KW-0547">Nucleotide-binding</keyword>
<dbReference type="PANTHER" id="PTHR11638">
    <property type="entry name" value="ATP-DEPENDENT CLP PROTEASE"/>
    <property type="match status" value="1"/>
</dbReference>
<dbReference type="GO" id="GO:0016887">
    <property type="term" value="F:ATP hydrolysis activity"/>
    <property type="evidence" value="ECO:0007669"/>
    <property type="project" value="InterPro"/>
</dbReference>
<evidence type="ECO:0000256" key="1">
    <source>
        <dbReference type="ARBA" id="ARBA00022741"/>
    </source>
</evidence>
<organism evidence="4 5">
    <name type="scientific">Escallonia rubra</name>
    <dbReference type="NCBI Taxonomy" id="112253"/>
    <lineage>
        <taxon>Eukaryota</taxon>
        <taxon>Viridiplantae</taxon>
        <taxon>Streptophyta</taxon>
        <taxon>Embryophyta</taxon>
        <taxon>Tracheophyta</taxon>
        <taxon>Spermatophyta</taxon>
        <taxon>Magnoliopsida</taxon>
        <taxon>eudicotyledons</taxon>
        <taxon>Gunneridae</taxon>
        <taxon>Pentapetalae</taxon>
        <taxon>asterids</taxon>
        <taxon>campanulids</taxon>
        <taxon>Escalloniales</taxon>
        <taxon>Escalloniaceae</taxon>
        <taxon>Escallonia</taxon>
    </lineage>
</organism>
<dbReference type="InterPro" id="IPR050130">
    <property type="entry name" value="ClpA_ClpB"/>
</dbReference>
<feature type="domain" description="ATPase AAA-type core" evidence="3">
    <location>
        <begin position="234"/>
        <end position="398"/>
    </location>
</feature>
<evidence type="ECO:0000313" key="4">
    <source>
        <dbReference type="EMBL" id="KAK2974800.1"/>
    </source>
</evidence>
<dbReference type="AlphaFoldDB" id="A0AA88RH42"/>
<dbReference type="Pfam" id="PF07724">
    <property type="entry name" value="AAA_2"/>
    <property type="match status" value="1"/>
</dbReference>
<proteinExistence type="predicted"/>
<dbReference type="Proteomes" id="UP001187471">
    <property type="component" value="Unassembled WGS sequence"/>
</dbReference>
<gene>
    <name evidence="4" type="ORF">RJ640_005584</name>
</gene>
<dbReference type="PRINTS" id="PR00300">
    <property type="entry name" value="CLPPROTEASEA"/>
</dbReference>
<name>A0AA88RH42_9ASTE</name>
<accession>A0AA88RH42</accession>
<keyword evidence="2" id="KW-0067">ATP-binding</keyword>
<sequence>MTEAELVTRQFAFMHTLGQKARGFFKAEMYEQVDDIVIFYSLRVKQGNAFARSQLRDLRRTLNQKRLIIYPSQAAIQSMSYRLTRGLPVDDQDFRQLKETLTEMRAIYRKEKARVDMISSFRRSCFKAIDLINVANLHCFADVAQECADLVYFLPTNASDVSIKCKDYNLVPLKNLNEAEMREAKVPHAIESNIVEGLRSRFGRGFEGNYEAINVVAEALLKTFDDPMDGPYRPARSFLFLGLTSLGKADLAKGLAEHFATDDGTEMVLTINMEECSEGNVGLLPGVRLSNNEQHGLHHQEDVRTYPYRVLLIDEVEKAPMSAFSTLISVLDNGAMRDGEDRVFYLSNTIIVIMSHLGNKDFLAALVGFPPNAVIQEGCRGQGGRRFRRELLNRMDEIVMVNPFAQEQLRKVARLPMKSGPGLKDDLSDTRSTFLHLFMDSDDQLPKKWSLDSVHVLSSLTSSLIGNR</sequence>
<dbReference type="SUPFAM" id="SSF52540">
    <property type="entry name" value="P-loop containing nucleoside triphosphate hydrolases"/>
    <property type="match status" value="1"/>
</dbReference>
<dbReference type="GO" id="GO:0005737">
    <property type="term" value="C:cytoplasm"/>
    <property type="evidence" value="ECO:0007669"/>
    <property type="project" value="TreeGrafter"/>
</dbReference>
<evidence type="ECO:0000256" key="2">
    <source>
        <dbReference type="ARBA" id="ARBA00022840"/>
    </source>
</evidence>
<dbReference type="GO" id="GO:0034605">
    <property type="term" value="P:cellular response to heat"/>
    <property type="evidence" value="ECO:0007669"/>
    <property type="project" value="TreeGrafter"/>
</dbReference>
<dbReference type="GO" id="GO:0005524">
    <property type="term" value="F:ATP binding"/>
    <property type="evidence" value="ECO:0007669"/>
    <property type="project" value="UniProtKB-KW"/>
</dbReference>
<reference evidence="4" key="1">
    <citation type="submission" date="2022-12" db="EMBL/GenBank/DDBJ databases">
        <title>Draft genome assemblies for two species of Escallonia (Escalloniales).</title>
        <authorList>
            <person name="Chanderbali A."/>
            <person name="Dervinis C."/>
            <person name="Anghel I."/>
            <person name="Soltis D."/>
            <person name="Soltis P."/>
            <person name="Zapata F."/>
        </authorList>
    </citation>
    <scope>NUCLEOTIDE SEQUENCE</scope>
    <source>
        <strain evidence="4">UCBG92.1500</strain>
        <tissue evidence="4">Leaf</tissue>
    </source>
</reference>
<dbReference type="InterPro" id="IPR003959">
    <property type="entry name" value="ATPase_AAA_core"/>
</dbReference>
<dbReference type="Gene3D" id="3.40.50.300">
    <property type="entry name" value="P-loop containing nucleotide triphosphate hydrolases"/>
    <property type="match status" value="1"/>
</dbReference>
<dbReference type="InterPro" id="IPR027417">
    <property type="entry name" value="P-loop_NTPase"/>
</dbReference>
<evidence type="ECO:0000313" key="5">
    <source>
        <dbReference type="Proteomes" id="UP001187471"/>
    </source>
</evidence>
<dbReference type="InterPro" id="IPR001270">
    <property type="entry name" value="ClpA/B"/>
</dbReference>
<dbReference type="EMBL" id="JAVXUO010002275">
    <property type="protein sequence ID" value="KAK2974800.1"/>
    <property type="molecule type" value="Genomic_DNA"/>
</dbReference>